<dbReference type="Proteomes" id="UP000237423">
    <property type="component" value="Unassembled WGS sequence"/>
</dbReference>
<dbReference type="EMBL" id="CP022129">
    <property type="protein sequence ID" value="ASF44924.1"/>
    <property type="molecule type" value="Genomic_DNA"/>
</dbReference>
<dbReference type="RefSeq" id="WP_088617807.1">
    <property type="nucleotide sequence ID" value="NZ_CP022129.1"/>
</dbReference>
<dbReference type="KEGG" id="mpsy:CEK71_01930"/>
<dbReference type="AlphaFoldDB" id="A0A1Z4BUD4"/>
<dbReference type="Gene3D" id="2.40.160.20">
    <property type="match status" value="1"/>
</dbReference>
<organism evidence="1 3">
    <name type="scientific">Methylovulum psychrotolerans</name>
    <dbReference type="NCBI Taxonomy" id="1704499"/>
    <lineage>
        <taxon>Bacteria</taxon>
        <taxon>Pseudomonadati</taxon>
        <taxon>Pseudomonadota</taxon>
        <taxon>Gammaproteobacteria</taxon>
        <taxon>Methylococcales</taxon>
        <taxon>Methylococcaceae</taxon>
        <taxon>Methylovulum</taxon>
    </lineage>
</organism>
<sequence length="255" mass="28102">MKQHTAIASGTSFRTKLLTLITGLLLAPLANAEIDLSLYAGQSFIDNGDLTLTQGKTNLTFSDVSWDDRSFEEPIFYGARLGYWFDSAPNWGVSIDFSHIKNYLNYDNNAQVDGTRADGSAVHGVEPISNSIQDFNMSHGVNTLTFNGQYRWFPSGQRDNTLLGRMQLYTGLGAGFSVPHVEALIKDVWTYEYQWGAGPVVNGMMGINYDIISHLSAFAEYKLSYVSVDDSLTGGGNISTETVNHQLIFGLTAHF</sequence>
<dbReference type="OrthoDB" id="5564396at2"/>
<proteinExistence type="predicted"/>
<evidence type="ECO:0000313" key="2">
    <source>
        <dbReference type="EMBL" id="POZ53987.1"/>
    </source>
</evidence>
<evidence type="ECO:0000313" key="1">
    <source>
        <dbReference type="EMBL" id="ASF44924.1"/>
    </source>
</evidence>
<accession>A0A1Z4BUD4</accession>
<evidence type="ECO:0008006" key="5">
    <source>
        <dbReference type="Google" id="ProtNLM"/>
    </source>
</evidence>
<reference evidence="1 3" key="1">
    <citation type="submission" date="2017-06" db="EMBL/GenBank/DDBJ databases">
        <title>Genome Sequencing of the methanotroph Methylovulum psychrotolerants str. HV10-M2 isolated from a high-altitude environment.</title>
        <authorList>
            <person name="Mateos-Rivera A."/>
        </authorList>
    </citation>
    <scope>NUCLEOTIDE SEQUENCE [LARGE SCALE GENOMIC DNA]</scope>
    <source>
        <strain evidence="1 3">HV10_M2</strain>
    </source>
</reference>
<dbReference type="EMBL" id="PGFZ01000001">
    <property type="protein sequence ID" value="POZ53987.1"/>
    <property type="molecule type" value="Genomic_DNA"/>
</dbReference>
<evidence type="ECO:0000313" key="4">
    <source>
        <dbReference type="Proteomes" id="UP000237423"/>
    </source>
</evidence>
<dbReference type="Proteomes" id="UP000197019">
    <property type="component" value="Chromosome"/>
</dbReference>
<name>A0A1Z4BUD4_9GAMM</name>
<dbReference type="SUPFAM" id="SSF56925">
    <property type="entry name" value="OMPA-like"/>
    <property type="match status" value="1"/>
</dbReference>
<keyword evidence="3" id="KW-1185">Reference proteome</keyword>
<dbReference type="InterPro" id="IPR011250">
    <property type="entry name" value="OMP/PagP_B-barrel"/>
</dbReference>
<protein>
    <recommendedName>
        <fullName evidence="5">Outer membrane protein beta-barrel domain-containing protein</fullName>
    </recommendedName>
</protein>
<evidence type="ECO:0000313" key="3">
    <source>
        <dbReference type="Proteomes" id="UP000197019"/>
    </source>
</evidence>
<reference evidence="2 4" key="2">
    <citation type="submission" date="2017-11" db="EMBL/GenBank/DDBJ databases">
        <title>Draft Genome Sequence of Methylobacter psychrotolerans Sph1T, an Obligate Methanotroph from Low-Temperature Environments.</title>
        <authorList>
            <person name="Oshkin I.Y."/>
            <person name="Miroshnikov K."/>
            <person name="Belova S.E."/>
            <person name="Korzhenkov A."/>
            <person name="Toshchakov S.V."/>
            <person name="Dedysh S.N."/>
        </authorList>
    </citation>
    <scope>NUCLEOTIDE SEQUENCE [LARGE SCALE GENOMIC DNA]</scope>
    <source>
        <strain evidence="2 4">Sph1</strain>
    </source>
</reference>
<gene>
    <name evidence="2" type="ORF">AADEFJLK_01029</name>
    <name evidence="1" type="ORF">CEK71_01930</name>
</gene>